<feature type="compositionally biased region" description="Polar residues" evidence="2">
    <location>
        <begin position="213"/>
        <end position="239"/>
    </location>
</feature>
<evidence type="ECO:0000313" key="5">
    <source>
        <dbReference type="Proteomes" id="UP000789342"/>
    </source>
</evidence>
<evidence type="ECO:0000313" key="4">
    <source>
        <dbReference type="EMBL" id="CAG8518126.1"/>
    </source>
</evidence>
<feature type="compositionally biased region" description="Polar residues" evidence="2">
    <location>
        <begin position="23"/>
        <end position="39"/>
    </location>
</feature>
<dbReference type="Pfam" id="PF05030">
    <property type="entry name" value="SSXT"/>
    <property type="match status" value="1"/>
</dbReference>
<evidence type="ECO:0000256" key="1">
    <source>
        <dbReference type="ARBA" id="ARBA00007945"/>
    </source>
</evidence>
<feature type="region of interest" description="Disordered" evidence="2">
    <location>
        <begin position="207"/>
        <end position="346"/>
    </location>
</feature>
<dbReference type="EMBL" id="CAJVPV010002123">
    <property type="protein sequence ID" value="CAG8518126.1"/>
    <property type="molecule type" value="Genomic_DNA"/>
</dbReference>
<proteinExistence type="inferred from homology"/>
<comment type="similarity">
    <text evidence="1">Belongs to the SS18 family.</text>
</comment>
<dbReference type="OrthoDB" id="2530523at2759"/>
<feature type="domain" description="SS18 N-terminal" evidence="3">
    <location>
        <begin position="106"/>
        <end position="165"/>
    </location>
</feature>
<name>A0A9N9A4X4_9GLOM</name>
<sequence length="530" mass="57336">MNNDFSSTYLQSSNGGNNSYSNVDAQPNNTGYDASQNIPYSWGMPEQPPPSAPAVPTSASINAAPSKGSYSDNNGKGIPNNKSSAIINGSGSGNNNINNRSPEYVEYTQQCVQTILEINSELIRVCIDYQNNNLLNEQELIQYKQRLQVNLSYLATVADEYNNNSRNEIKPKAIPDLSLLPTPRGSHGKNLNSLVQRAVHAFANHKKFHRHTNINSNNKGFTNTTSTQATPDTDSSASPRQYKLSSSSNGMMNSSSQYQQAYQKQQQSSAALQQQIPPQPPQQPQIQQPPQHPQQMQQHSQQQLQHSQQMHQQQQLQQASQQQHSHQQSQQIHPHQQSQQSSSRYSNSMLPSVTMAAAYQQHSSSLQQNMIANNMPDYSMVTTSNQEHSYQVLPPLVGVGIPVNGSVNAGNTNNVNGSGNGQTAGGILPSIIGLSDQYSMSTSQQQQLQLQNVGFSGFVGSGGAGTGFGPANAFGMMRYPSSGGMVNNSGIVNNNTIGNNGIGINASYGNNSISGNTLGLPNMLNHENGM</sequence>
<dbReference type="Proteomes" id="UP000789342">
    <property type="component" value="Unassembled WGS sequence"/>
</dbReference>
<organism evidence="4 5">
    <name type="scientific">Acaulospora morrowiae</name>
    <dbReference type="NCBI Taxonomy" id="94023"/>
    <lineage>
        <taxon>Eukaryota</taxon>
        <taxon>Fungi</taxon>
        <taxon>Fungi incertae sedis</taxon>
        <taxon>Mucoromycota</taxon>
        <taxon>Glomeromycotina</taxon>
        <taxon>Glomeromycetes</taxon>
        <taxon>Diversisporales</taxon>
        <taxon>Acaulosporaceae</taxon>
        <taxon>Acaulospora</taxon>
    </lineage>
</organism>
<evidence type="ECO:0000259" key="3">
    <source>
        <dbReference type="Pfam" id="PF05030"/>
    </source>
</evidence>
<feature type="compositionally biased region" description="Low complexity" evidence="2">
    <location>
        <begin position="12"/>
        <end position="22"/>
    </location>
</feature>
<comment type="caution">
    <text evidence="4">The sequence shown here is derived from an EMBL/GenBank/DDBJ whole genome shotgun (WGS) entry which is preliminary data.</text>
</comment>
<keyword evidence="5" id="KW-1185">Reference proteome</keyword>
<evidence type="ECO:0000256" key="2">
    <source>
        <dbReference type="SAM" id="MobiDB-lite"/>
    </source>
</evidence>
<feature type="region of interest" description="Disordered" evidence="2">
    <location>
        <begin position="1"/>
        <end position="95"/>
    </location>
</feature>
<gene>
    <name evidence="4" type="ORF">AMORRO_LOCUS4066</name>
</gene>
<dbReference type="AlphaFoldDB" id="A0A9N9A4X4"/>
<protein>
    <submittedName>
        <fullName evidence="4">4738_t:CDS:1</fullName>
    </submittedName>
</protein>
<feature type="compositionally biased region" description="Low complexity" evidence="2">
    <location>
        <begin position="284"/>
        <end position="343"/>
    </location>
</feature>
<reference evidence="4" key="1">
    <citation type="submission" date="2021-06" db="EMBL/GenBank/DDBJ databases">
        <authorList>
            <person name="Kallberg Y."/>
            <person name="Tangrot J."/>
            <person name="Rosling A."/>
        </authorList>
    </citation>
    <scope>NUCLEOTIDE SEQUENCE</scope>
    <source>
        <strain evidence="4">CL551</strain>
    </source>
</reference>
<accession>A0A9N9A4X4</accession>
<feature type="compositionally biased region" description="Low complexity" evidence="2">
    <location>
        <begin position="245"/>
        <end position="276"/>
    </location>
</feature>
<feature type="compositionally biased region" description="Low complexity" evidence="2">
    <location>
        <begin position="80"/>
        <end position="95"/>
    </location>
</feature>
<feature type="compositionally biased region" description="Polar residues" evidence="2">
    <location>
        <begin position="1"/>
        <end position="11"/>
    </location>
</feature>
<dbReference type="InterPro" id="IPR007726">
    <property type="entry name" value="SS18_N"/>
</dbReference>